<protein>
    <submittedName>
        <fullName evidence="1">Uncharacterized protein</fullName>
    </submittedName>
</protein>
<dbReference type="AlphaFoldDB" id="A0A1L5FBH5"/>
<accession>A0A1L5FBH5</accession>
<proteinExistence type="predicted"/>
<evidence type="ECO:0000313" key="2">
    <source>
        <dbReference type="Proteomes" id="UP000184604"/>
    </source>
</evidence>
<dbReference type="Proteomes" id="UP000184604">
    <property type="component" value="Chromosome"/>
</dbReference>
<dbReference type="RefSeq" id="WP_073539775.1">
    <property type="nucleotide sequence ID" value="NZ_CP018335.1"/>
</dbReference>
<organism evidence="1 2">
    <name type="scientific">Clostridium kluyveri</name>
    <dbReference type="NCBI Taxonomy" id="1534"/>
    <lineage>
        <taxon>Bacteria</taxon>
        <taxon>Bacillati</taxon>
        <taxon>Bacillota</taxon>
        <taxon>Clostridia</taxon>
        <taxon>Eubacteriales</taxon>
        <taxon>Clostridiaceae</taxon>
        <taxon>Clostridium</taxon>
    </lineage>
</organism>
<sequence>MFKETIPDVKIAQSKISGDKYLVSFIGTFDNVPTIIKFYMHEKNGKIFVKDPANYIQIYKDKKLVNRDYAFIVFWNDYYITTGKPYPDSIEKDMEKLQNAFKLLLIIYDDFDRQNIDQDYYESMMENSKFAKALYDKICDGTLSVSKFNELTGSDFTDEDFESIRSSHMTEEEFIEAYKTHFSSEINYNKNGSDYESLGEESLQSTNDSNDTNILQDINVATHGDLYMDGPTNTQDGKINAIKNSMLQGSDVTIGNKFDSYFDTTTYSYMSENTENLNYLISVKGTRKGSTYNIQISASYKYNKVYIGDCEKDTQSVDPQIMINTIYSK</sequence>
<dbReference type="EMBL" id="CP018335">
    <property type="protein sequence ID" value="APM40170.1"/>
    <property type="molecule type" value="Genomic_DNA"/>
</dbReference>
<reference evidence="1 2" key="1">
    <citation type="submission" date="2016-12" db="EMBL/GenBank/DDBJ databases">
        <title>Complete genome sequence of Clostridium kluyveri JZZ isolated from the pit mud of a Chinese flavor liquor-making factory.</title>
        <authorList>
            <person name="Wang Y."/>
        </authorList>
    </citation>
    <scope>NUCLEOTIDE SEQUENCE [LARGE SCALE GENOMIC DNA]</scope>
    <source>
        <strain evidence="1 2">JZZ</strain>
    </source>
</reference>
<name>A0A1L5FBH5_CLOKL</name>
<gene>
    <name evidence="1" type="ORF">BS101_16190</name>
</gene>
<evidence type="ECO:0000313" key="1">
    <source>
        <dbReference type="EMBL" id="APM40170.1"/>
    </source>
</evidence>